<comment type="caution">
    <text evidence="3">The sequence shown here is derived from an EMBL/GenBank/DDBJ whole genome shotgun (WGS) entry which is preliminary data.</text>
</comment>
<dbReference type="EMBL" id="QBLH01002000">
    <property type="protein sequence ID" value="TGZ50260.1"/>
    <property type="molecule type" value="Genomic_DNA"/>
</dbReference>
<dbReference type="PANTHER" id="PTHR43372:SF1">
    <property type="entry name" value="LD38433P"/>
    <property type="match status" value="1"/>
</dbReference>
<feature type="active site" description="Charge relay system" evidence="1">
    <location>
        <position position="148"/>
    </location>
</feature>
<feature type="active site" description="Acyl-ester intermediate" evidence="1">
    <location>
        <position position="262"/>
    </location>
</feature>
<feature type="domain" description="Amidase" evidence="2">
    <location>
        <begin position="87"/>
        <end position="159"/>
    </location>
</feature>
<accession>A0A4S2KLE8</accession>
<reference evidence="3 4" key="1">
    <citation type="journal article" date="2019" name="Philos. Trans. R. Soc. Lond., B, Biol. Sci.">
        <title>Ant behaviour and brain gene expression of defending hosts depend on the ecological success of the intruding social parasite.</title>
        <authorList>
            <person name="Kaur R."/>
            <person name="Stoldt M."/>
            <person name="Jongepier E."/>
            <person name="Feldmeyer B."/>
            <person name="Menzel F."/>
            <person name="Bornberg-Bauer E."/>
            <person name="Foitzik S."/>
        </authorList>
    </citation>
    <scope>NUCLEOTIDE SEQUENCE [LARGE SCALE GENOMIC DNA]</scope>
    <source>
        <tissue evidence="3">Whole body</tissue>
    </source>
</reference>
<name>A0A4S2KLE8_9HYME</name>
<keyword evidence="3" id="KW-0378">Hydrolase</keyword>
<dbReference type="PANTHER" id="PTHR43372">
    <property type="entry name" value="FATTY-ACID AMIDE HYDROLASE"/>
    <property type="match status" value="1"/>
</dbReference>
<dbReference type="InterPro" id="IPR052739">
    <property type="entry name" value="FAAH2"/>
</dbReference>
<dbReference type="Pfam" id="PF01425">
    <property type="entry name" value="Amidase"/>
    <property type="match status" value="2"/>
</dbReference>
<dbReference type="InterPro" id="IPR023631">
    <property type="entry name" value="Amidase_dom"/>
</dbReference>
<dbReference type="GO" id="GO:0016787">
    <property type="term" value="F:hydrolase activity"/>
    <property type="evidence" value="ECO:0007669"/>
    <property type="project" value="UniProtKB-KW"/>
</dbReference>
<feature type="non-terminal residue" evidence="3">
    <location>
        <position position="1"/>
    </location>
</feature>
<sequence>SDLLLTKSILFRQCQDTLQLVKKLCWDLLRCIIVQLHFLFDSIVDLAFGIYYDKKAKKVPPVKNKLLLESAVSLAEKIRTKEATSEEIVGAYIERCKEVNGLINAIVETRYSDAIEEAKAVDAMIEKCADLEKMKITQPFLGVPFTTKDSNRVKGMSVAAWKWSTFLVQGLIHSLGLPCRRNHRAKEDATAVRFLKEAGGILIATTNVPELNLWCESRNNLYGQTNNPYNITRTVGGSSGGEAAILSASGSPLSVSSDIGGSIRMPAFFNGLFGHKPSEGLTPMAGIGLREKDYVDTIAAVGPLCRKAEDLIPFMKVLVGPNVTKLKLDEPVNVKNLKVFYQESSGDLRTSSINGTMRATLKKAVQHFKELTGSATKIKIPGSEYGYKLWRYCMSCEDINFKLNITDRKVRIKFKFKALQHCPELRGNKIYYVASASGEIYNLLTGNSQLTLAAIMKLIDEDILPRENAEWAKSATAKAKQFLAEKLGDNGVLFYPSAPFPANYHYSAYLRPFNFSYWCLLNALRFPTCQVPLGLDEQGLPVGIQVVAAPYNDHICIAVAKELETAFGGWVPPS</sequence>
<evidence type="ECO:0000313" key="3">
    <source>
        <dbReference type="EMBL" id="TGZ50260.1"/>
    </source>
</evidence>
<dbReference type="SUPFAM" id="SSF75304">
    <property type="entry name" value="Amidase signature (AS) enzymes"/>
    <property type="match status" value="1"/>
</dbReference>
<dbReference type="AlphaFoldDB" id="A0A4S2KLE8"/>
<dbReference type="PIRSF" id="PIRSF001221">
    <property type="entry name" value="Amidase_fungi"/>
    <property type="match status" value="1"/>
</dbReference>
<organism evidence="3 4">
    <name type="scientific">Temnothorax longispinosus</name>
    <dbReference type="NCBI Taxonomy" id="300112"/>
    <lineage>
        <taxon>Eukaryota</taxon>
        <taxon>Metazoa</taxon>
        <taxon>Ecdysozoa</taxon>
        <taxon>Arthropoda</taxon>
        <taxon>Hexapoda</taxon>
        <taxon>Insecta</taxon>
        <taxon>Pterygota</taxon>
        <taxon>Neoptera</taxon>
        <taxon>Endopterygota</taxon>
        <taxon>Hymenoptera</taxon>
        <taxon>Apocrita</taxon>
        <taxon>Aculeata</taxon>
        <taxon>Formicoidea</taxon>
        <taxon>Formicidae</taxon>
        <taxon>Myrmicinae</taxon>
        <taxon>Temnothorax</taxon>
    </lineage>
</organism>
<dbReference type="Gene3D" id="3.90.1300.10">
    <property type="entry name" value="Amidase signature (AS) domain"/>
    <property type="match status" value="1"/>
</dbReference>
<dbReference type="STRING" id="300112.A0A4S2KLE8"/>
<feature type="active site" description="Charge relay system" evidence="1">
    <location>
        <position position="238"/>
    </location>
</feature>
<gene>
    <name evidence="3" type="ORF">DBV15_02062</name>
</gene>
<dbReference type="InterPro" id="IPR036928">
    <property type="entry name" value="AS_sf"/>
</dbReference>
<evidence type="ECO:0000256" key="1">
    <source>
        <dbReference type="PIRSR" id="PIRSR001221-1"/>
    </source>
</evidence>
<keyword evidence="4" id="KW-1185">Reference proteome</keyword>
<dbReference type="Proteomes" id="UP000310200">
    <property type="component" value="Unassembled WGS sequence"/>
</dbReference>
<evidence type="ECO:0000259" key="2">
    <source>
        <dbReference type="Pfam" id="PF01425"/>
    </source>
</evidence>
<protein>
    <submittedName>
        <fullName evidence="3">Fatty-acid amide hydrolase 2</fullName>
    </submittedName>
</protein>
<dbReference type="GO" id="GO:0012505">
    <property type="term" value="C:endomembrane system"/>
    <property type="evidence" value="ECO:0007669"/>
    <property type="project" value="TreeGrafter"/>
</dbReference>
<evidence type="ECO:0000313" key="4">
    <source>
        <dbReference type="Proteomes" id="UP000310200"/>
    </source>
</evidence>
<proteinExistence type="predicted"/>
<feature type="domain" description="Amidase" evidence="2">
    <location>
        <begin position="168"/>
        <end position="556"/>
    </location>
</feature>